<dbReference type="Proteomes" id="UP000442535">
    <property type="component" value="Unassembled WGS sequence"/>
</dbReference>
<feature type="region of interest" description="Disordered" evidence="10">
    <location>
        <begin position="466"/>
        <end position="492"/>
    </location>
</feature>
<dbReference type="FunFam" id="1.20.1740.10:FF:000004">
    <property type="entry name" value="Sodium:alanine symporter family protein"/>
    <property type="match status" value="1"/>
</dbReference>
<keyword evidence="4 9" id="KW-1003">Cell membrane</keyword>
<feature type="transmembrane region" description="Helical" evidence="9">
    <location>
        <begin position="14"/>
        <end position="33"/>
    </location>
</feature>
<comment type="similarity">
    <text evidence="2 9">Belongs to the alanine or glycine:cation symporter (AGCS) (TC 2.A.25) family.</text>
</comment>
<evidence type="ECO:0000256" key="2">
    <source>
        <dbReference type="ARBA" id="ARBA00009261"/>
    </source>
</evidence>
<feature type="transmembrane region" description="Helical" evidence="9">
    <location>
        <begin position="102"/>
        <end position="125"/>
    </location>
</feature>
<feature type="transmembrane region" description="Helical" evidence="9">
    <location>
        <begin position="146"/>
        <end position="167"/>
    </location>
</feature>
<comment type="caution">
    <text evidence="11">The sequence shown here is derived from an EMBL/GenBank/DDBJ whole genome shotgun (WGS) entry which is preliminary data.</text>
</comment>
<keyword evidence="6 9" id="KW-0769">Symport</keyword>
<gene>
    <name evidence="11" type="ORF">FYJ63_08625</name>
</gene>
<reference evidence="11 12" key="1">
    <citation type="submission" date="2019-08" db="EMBL/GenBank/DDBJ databases">
        <title>In-depth cultivation of the pig gut microbiome towards novel bacterial diversity and tailored functional studies.</title>
        <authorList>
            <person name="Wylensek D."/>
            <person name="Hitch T.C.A."/>
            <person name="Clavel T."/>
        </authorList>
    </citation>
    <scope>NUCLEOTIDE SEQUENCE [LARGE SCALE GENOMIC DNA]</scope>
    <source>
        <strain evidence="11 12">RF-GAM-744-WT-7</strain>
    </source>
</reference>
<evidence type="ECO:0000256" key="4">
    <source>
        <dbReference type="ARBA" id="ARBA00022475"/>
    </source>
</evidence>
<dbReference type="Pfam" id="PF01235">
    <property type="entry name" value="Na_Ala_symp"/>
    <property type="match status" value="1"/>
</dbReference>
<evidence type="ECO:0000313" key="11">
    <source>
        <dbReference type="EMBL" id="MST50290.1"/>
    </source>
</evidence>
<feature type="transmembrane region" description="Helical" evidence="9">
    <location>
        <begin position="359"/>
        <end position="382"/>
    </location>
</feature>
<feature type="compositionally biased region" description="Basic and acidic residues" evidence="10">
    <location>
        <begin position="483"/>
        <end position="492"/>
    </location>
</feature>
<evidence type="ECO:0000256" key="5">
    <source>
        <dbReference type="ARBA" id="ARBA00022692"/>
    </source>
</evidence>
<evidence type="ECO:0000256" key="8">
    <source>
        <dbReference type="ARBA" id="ARBA00023136"/>
    </source>
</evidence>
<keyword evidence="8 9" id="KW-0472">Membrane</keyword>
<dbReference type="PRINTS" id="PR00175">
    <property type="entry name" value="NAALASMPORT"/>
</dbReference>
<accession>A0A7K0K5D9</accession>
<evidence type="ECO:0000313" key="12">
    <source>
        <dbReference type="Proteomes" id="UP000442535"/>
    </source>
</evidence>
<dbReference type="PANTHER" id="PTHR30330:SF3">
    <property type="entry name" value="TRANSCRIPTIONAL REGULATOR, LRP FAMILY"/>
    <property type="match status" value="1"/>
</dbReference>
<dbReference type="GO" id="GO:0005886">
    <property type="term" value="C:plasma membrane"/>
    <property type="evidence" value="ECO:0007669"/>
    <property type="project" value="UniProtKB-SubCell"/>
</dbReference>
<evidence type="ECO:0000256" key="9">
    <source>
        <dbReference type="RuleBase" id="RU363064"/>
    </source>
</evidence>
<evidence type="ECO:0000256" key="7">
    <source>
        <dbReference type="ARBA" id="ARBA00022989"/>
    </source>
</evidence>
<name>A0A7K0K5D9_9ACTO</name>
<feature type="transmembrane region" description="Helical" evidence="9">
    <location>
        <begin position="403"/>
        <end position="420"/>
    </location>
</feature>
<dbReference type="AlphaFoldDB" id="A0A7K0K5D9"/>
<keyword evidence="5 9" id="KW-0812">Transmembrane</keyword>
<keyword evidence="12" id="KW-1185">Reference proteome</keyword>
<dbReference type="PANTHER" id="PTHR30330">
    <property type="entry name" value="AGSS FAMILY TRANSPORTER, SODIUM-ALANINE"/>
    <property type="match status" value="1"/>
</dbReference>
<proteinExistence type="inferred from homology"/>
<feature type="transmembrane region" description="Helical" evidence="9">
    <location>
        <begin position="310"/>
        <end position="331"/>
    </location>
</feature>
<evidence type="ECO:0000256" key="1">
    <source>
        <dbReference type="ARBA" id="ARBA00004651"/>
    </source>
</evidence>
<organism evidence="11 12">
    <name type="scientific">Mobiluncus porci</name>
    <dbReference type="NCBI Taxonomy" id="2652278"/>
    <lineage>
        <taxon>Bacteria</taxon>
        <taxon>Bacillati</taxon>
        <taxon>Actinomycetota</taxon>
        <taxon>Actinomycetes</taxon>
        <taxon>Actinomycetales</taxon>
        <taxon>Actinomycetaceae</taxon>
        <taxon>Mobiluncus</taxon>
    </lineage>
</organism>
<feature type="transmembrane region" description="Helical" evidence="9">
    <location>
        <begin position="440"/>
        <end position="462"/>
    </location>
</feature>
<keyword evidence="7 9" id="KW-1133">Transmembrane helix</keyword>
<evidence type="ECO:0000256" key="10">
    <source>
        <dbReference type="SAM" id="MobiDB-lite"/>
    </source>
</evidence>
<dbReference type="PROSITE" id="PS00873">
    <property type="entry name" value="NA_ALANINE_SYMP"/>
    <property type="match status" value="1"/>
</dbReference>
<feature type="transmembrane region" description="Helical" evidence="9">
    <location>
        <begin position="218"/>
        <end position="240"/>
    </location>
</feature>
<dbReference type="GO" id="GO:0005283">
    <property type="term" value="F:amino acid:sodium symporter activity"/>
    <property type="evidence" value="ECO:0007669"/>
    <property type="project" value="InterPro"/>
</dbReference>
<protein>
    <submittedName>
        <fullName evidence="11">Sodium:alanine symporter family protein</fullName>
    </submittedName>
</protein>
<feature type="transmembrane region" description="Helical" evidence="9">
    <location>
        <begin position="246"/>
        <end position="269"/>
    </location>
</feature>
<dbReference type="Gene3D" id="1.20.1740.10">
    <property type="entry name" value="Amino acid/polyamine transporter I"/>
    <property type="match status" value="1"/>
</dbReference>
<evidence type="ECO:0000256" key="6">
    <source>
        <dbReference type="ARBA" id="ARBA00022847"/>
    </source>
</evidence>
<dbReference type="EMBL" id="VUMY01000016">
    <property type="protein sequence ID" value="MST50290.1"/>
    <property type="molecule type" value="Genomic_DNA"/>
</dbReference>
<sequence length="492" mass="52280">MKIILDINAQLNSIVWGPYMLALLVGTGIYLTIRTKFFQVTKFGFAMRSTLGKLLRRQGDKADETNISPFQAVSTALASTVGTGNIVGVATAITAGGPGAVFWMWLSAFFGMMTKFGEIVLAIKFREKNAKGQNVGGPMYYIKNGLNWGWLATIFAVLATLASFGIGNISQVSSIATAFETSFGWDPLVVGIVLAAVTATVIIGGIKSIARVTEKLVPFMAIFYILLSLVLLVVNANQIIPTLGLIFYAAFNPQAAVGGVAGYTIMMAIQKGVARGVFSNEAGLGSAPIAHSASNTKEPVEQGMWGVFEVFVDTIIICTLTAMVVLTTGIWTDGVGENPKYEGAALTIAAFNHGLPGQWGGWGLTIGLALFAFSTILGWSYYGEKSLEYLFRGSDRASRIAVMAYRIVFSLVCVLGAYAGSNAGIKFVWDISDTLNGMMAIPNLIGLLALSGVIFAETKSYLERKGPKVTRRGDTGAADAEDAPDKLDPAEG</sequence>
<dbReference type="NCBIfam" id="TIGR00835">
    <property type="entry name" value="agcS"/>
    <property type="match status" value="1"/>
</dbReference>
<feature type="transmembrane region" description="Helical" evidence="9">
    <location>
        <begin position="187"/>
        <end position="206"/>
    </location>
</feature>
<comment type="subcellular location">
    <subcellularLocation>
        <location evidence="1 9">Cell membrane</location>
        <topology evidence="1 9">Multi-pass membrane protein</topology>
    </subcellularLocation>
</comment>
<evidence type="ECO:0000256" key="3">
    <source>
        <dbReference type="ARBA" id="ARBA00022448"/>
    </source>
</evidence>
<dbReference type="RefSeq" id="WP_277028048.1">
    <property type="nucleotide sequence ID" value="NZ_JAQYQY010000027.1"/>
</dbReference>
<keyword evidence="3 9" id="KW-0813">Transport</keyword>
<dbReference type="InterPro" id="IPR001463">
    <property type="entry name" value="Na/Ala_symport"/>
</dbReference>